<dbReference type="InterPro" id="IPR014729">
    <property type="entry name" value="Rossmann-like_a/b/a_fold"/>
</dbReference>
<evidence type="ECO:0000256" key="1">
    <source>
        <dbReference type="ARBA" id="ARBA00008791"/>
    </source>
</evidence>
<sequence length="284" mass="31531">MFMKKVLIATDFSPAAEALLNCIDEFKRMGLEEAILVHVIDIRFGEETIIDLQLEAIKKLESIGKKLEAYGIKTKKYTPVGFAATEIVQIARTEEASLILIGSKGKSVLKEVFLGSTTFDVIRLADVPVLVEKYNKHQGHVKNVCINKFQKILIPMDFSDYSTAIIEKVMTISPNIIEEIILLSVVEQGETLEEIEDAKKQYRELLEEIAGEFRDFGIRVKVEAREGIPSVAITELANEEEVTSIVMGTRGRGLIKALLLGSTSDAVARISKRPVILIPVNATK</sequence>
<dbReference type="Pfam" id="PF00582">
    <property type="entry name" value="Usp"/>
    <property type="match status" value="2"/>
</dbReference>
<proteinExistence type="inferred from homology"/>
<dbReference type="SUPFAM" id="SSF52402">
    <property type="entry name" value="Adenine nucleotide alpha hydrolases-like"/>
    <property type="match status" value="2"/>
</dbReference>
<keyword evidence="5" id="KW-1185">Reference proteome</keyword>
<dbReference type="Proteomes" id="UP000465601">
    <property type="component" value="Unassembled WGS sequence"/>
</dbReference>
<dbReference type="OrthoDB" id="9794782at2"/>
<dbReference type="CDD" id="cd00293">
    <property type="entry name" value="USP-like"/>
    <property type="match status" value="2"/>
</dbReference>
<dbReference type="InterPro" id="IPR006015">
    <property type="entry name" value="Universal_stress_UspA"/>
</dbReference>
<comment type="similarity">
    <text evidence="1">Belongs to the universal stress protein A family.</text>
</comment>
<dbReference type="PANTHER" id="PTHR46268:SF26">
    <property type="entry name" value="UNIVERSAL STRESS PROTEIN MJ0577"/>
    <property type="match status" value="1"/>
</dbReference>
<dbReference type="AlphaFoldDB" id="A0A833HQZ1"/>
<accession>A0A833HQZ1</accession>
<protein>
    <submittedName>
        <fullName evidence="4">Universal stress protein</fullName>
    </submittedName>
</protein>
<name>A0A833HQZ1_9FIRM</name>
<comment type="caution">
    <text evidence="4">The sequence shown here is derived from an EMBL/GenBank/DDBJ whole genome shotgun (WGS) entry which is preliminary data.</text>
</comment>
<feature type="coiled-coil region" evidence="2">
    <location>
        <begin position="185"/>
        <end position="215"/>
    </location>
</feature>
<evidence type="ECO:0000313" key="5">
    <source>
        <dbReference type="Proteomes" id="UP000465601"/>
    </source>
</evidence>
<evidence type="ECO:0000313" key="4">
    <source>
        <dbReference type="EMBL" id="KAB3532494.1"/>
    </source>
</evidence>
<evidence type="ECO:0000256" key="2">
    <source>
        <dbReference type="SAM" id="Coils"/>
    </source>
</evidence>
<dbReference type="PRINTS" id="PR01438">
    <property type="entry name" value="UNVRSLSTRESS"/>
</dbReference>
<dbReference type="Gene3D" id="3.40.50.620">
    <property type="entry name" value="HUPs"/>
    <property type="match status" value="2"/>
</dbReference>
<feature type="domain" description="UspA" evidence="3">
    <location>
        <begin position="149"/>
        <end position="279"/>
    </location>
</feature>
<reference evidence="4 5" key="1">
    <citation type="submission" date="2019-10" db="EMBL/GenBank/DDBJ databases">
        <title>Alkaliphilus serpentinus sp. nov. and Alkaliphilus pronyensis sp. nov., two novel anaerobic alkaliphilic species isolated from the serpentinized-hosted hydrothermal field of the Prony Bay (New Caledonia).</title>
        <authorList>
            <person name="Postec A."/>
        </authorList>
    </citation>
    <scope>NUCLEOTIDE SEQUENCE [LARGE SCALE GENOMIC DNA]</scope>
    <source>
        <strain evidence="4 5">LacT</strain>
    </source>
</reference>
<organism evidence="4 5">
    <name type="scientific">Alkaliphilus serpentinus</name>
    <dbReference type="NCBI Taxonomy" id="1482731"/>
    <lineage>
        <taxon>Bacteria</taxon>
        <taxon>Bacillati</taxon>
        <taxon>Bacillota</taxon>
        <taxon>Clostridia</taxon>
        <taxon>Peptostreptococcales</taxon>
        <taxon>Natronincolaceae</taxon>
        <taxon>Alkaliphilus</taxon>
    </lineage>
</organism>
<dbReference type="PANTHER" id="PTHR46268">
    <property type="entry name" value="STRESS RESPONSE PROTEIN NHAX"/>
    <property type="match status" value="1"/>
</dbReference>
<keyword evidence="2" id="KW-0175">Coiled coil</keyword>
<evidence type="ECO:0000259" key="3">
    <source>
        <dbReference type="Pfam" id="PF00582"/>
    </source>
</evidence>
<gene>
    <name evidence="4" type="ORF">F8153_02330</name>
</gene>
<feature type="domain" description="UspA" evidence="3">
    <location>
        <begin position="3"/>
        <end position="131"/>
    </location>
</feature>
<dbReference type="EMBL" id="WBZB01000008">
    <property type="protein sequence ID" value="KAB3532494.1"/>
    <property type="molecule type" value="Genomic_DNA"/>
</dbReference>
<dbReference type="InterPro" id="IPR006016">
    <property type="entry name" value="UspA"/>
</dbReference>